<feature type="transmembrane region" description="Helical" evidence="1">
    <location>
        <begin position="335"/>
        <end position="355"/>
    </location>
</feature>
<feature type="transmembrane region" description="Helical" evidence="1">
    <location>
        <begin position="12"/>
        <end position="33"/>
    </location>
</feature>
<keyword evidence="1" id="KW-1133">Transmembrane helix</keyword>
<comment type="caution">
    <text evidence="2">The sequence shown here is derived from an EMBL/GenBank/DDBJ whole genome shotgun (WGS) entry which is preliminary data.</text>
</comment>
<feature type="transmembrane region" description="Helical" evidence="1">
    <location>
        <begin position="367"/>
        <end position="384"/>
    </location>
</feature>
<keyword evidence="1" id="KW-0472">Membrane</keyword>
<dbReference type="EMBL" id="JBHLTM010000047">
    <property type="protein sequence ID" value="MFC0685386.1"/>
    <property type="molecule type" value="Genomic_DNA"/>
</dbReference>
<accession>A0ABV6S817</accession>
<feature type="transmembrane region" description="Helical" evidence="1">
    <location>
        <begin position="131"/>
        <end position="150"/>
    </location>
</feature>
<reference evidence="2 3" key="1">
    <citation type="submission" date="2024-09" db="EMBL/GenBank/DDBJ databases">
        <authorList>
            <person name="Sun Q."/>
            <person name="Mori K."/>
        </authorList>
    </citation>
    <scope>NUCLEOTIDE SEQUENCE [LARGE SCALE GENOMIC DNA]</scope>
    <source>
        <strain evidence="2 3">CICC 11035S</strain>
    </source>
</reference>
<dbReference type="Proteomes" id="UP001589858">
    <property type="component" value="Unassembled WGS sequence"/>
</dbReference>
<feature type="transmembrane region" description="Helical" evidence="1">
    <location>
        <begin position="390"/>
        <end position="405"/>
    </location>
</feature>
<organism evidence="2 3">
    <name type="scientific">Novosphingobium clariflavum</name>
    <dbReference type="NCBI Taxonomy" id="2029884"/>
    <lineage>
        <taxon>Bacteria</taxon>
        <taxon>Pseudomonadati</taxon>
        <taxon>Pseudomonadota</taxon>
        <taxon>Alphaproteobacteria</taxon>
        <taxon>Sphingomonadales</taxon>
        <taxon>Sphingomonadaceae</taxon>
        <taxon>Novosphingobium</taxon>
    </lineage>
</organism>
<gene>
    <name evidence="2" type="ORF">ACFFF8_12330</name>
</gene>
<keyword evidence="3" id="KW-1185">Reference proteome</keyword>
<keyword evidence="1" id="KW-0812">Transmembrane</keyword>
<protein>
    <recommendedName>
        <fullName evidence="4">Oligosaccharide repeat unit polymerase</fullName>
    </recommendedName>
</protein>
<dbReference type="RefSeq" id="WP_267223036.1">
    <property type="nucleotide sequence ID" value="NZ_JAPCWC010000019.1"/>
</dbReference>
<evidence type="ECO:0008006" key="4">
    <source>
        <dbReference type="Google" id="ProtNLM"/>
    </source>
</evidence>
<evidence type="ECO:0000313" key="3">
    <source>
        <dbReference type="Proteomes" id="UP001589858"/>
    </source>
</evidence>
<evidence type="ECO:0000313" key="2">
    <source>
        <dbReference type="EMBL" id="MFC0685386.1"/>
    </source>
</evidence>
<name>A0ABV6S817_9SPHN</name>
<feature type="transmembrane region" description="Helical" evidence="1">
    <location>
        <begin position="45"/>
        <end position="65"/>
    </location>
</feature>
<feature type="transmembrane region" description="Helical" evidence="1">
    <location>
        <begin position="213"/>
        <end position="231"/>
    </location>
</feature>
<evidence type="ECO:0000256" key="1">
    <source>
        <dbReference type="SAM" id="Phobius"/>
    </source>
</evidence>
<proteinExistence type="predicted"/>
<feature type="transmembrane region" description="Helical" evidence="1">
    <location>
        <begin position="185"/>
        <end position="201"/>
    </location>
</feature>
<feature type="transmembrane region" description="Helical" evidence="1">
    <location>
        <begin position="86"/>
        <end position="104"/>
    </location>
</feature>
<feature type="transmembrane region" description="Helical" evidence="1">
    <location>
        <begin position="162"/>
        <end position="179"/>
    </location>
</feature>
<sequence>MVGIRWWHSPALLVVFFVIPFFLLIAAATRPVIENAPVLASHQVYLTGILLLKALFLLGGLALGAHCTGTVQPKKVLRLENTSLDFLFWFTFLAYAIWFGPLLASNPGLILATLSGATGAMYEVRSTAQNISGVTTLSQFGIAYAVVYGIKVFQDREKLPRRYTIMLAVILGLGLFRAATFSERIAIIEVVVPFFAIYVSSRKPGATPVDFVLKFFPFFLYAVAPLFFALFEYLRSWLNYYAAIYDTFPHFIADRFALYYVTSLNNICALIQLSPNPTFRGEWTLNWLYRFPIIGSLMPSSSLRGEDVWFSQFLTIYASPEYNNTTGVLTVAYDWGMVLGMALIFVYGALAGLAFASFRSGRGAGRYFYPIFLYSLLEILRIGYIYDGRAISAMIGLIIVALIWYKRSPRVSVGGSVR</sequence>